<proteinExistence type="predicted"/>
<accession>A0A6N2XYS5</accession>
<reference evidence="1" key="1">
    <citation type="submission" date="2019-11" db="EMBL/GenBank/DDBJ databases">
        <authorList>
            <person name="Feng L."/>
        </authorList>
    </citation>
    <scope>NUCLEOTIDE SEQUENCE</scope>
    <source>
        <strain evidence="1">LrhamnosusLFYP97</strain>
    </source>
</reference>
<organism evidence="1">
    <name type="scientific">Lacticaseibacillus rhamnosus</name>
    <name type="common">Lactobacillus rhamnosus</name>
    <dbReference type="NCBI Taxonomy" id="47715"/>
    <lineage>
        <taxon>Bacteria</taxon>
        <taxon>Bacillati</taxon>
        <taxon>Bacillota</taxon>
        <taxon>Bacilli</taxon>
        <taxon>Lactobacillales</taxon>
        <taxon>Lactobacillaceae</taxon>
        <taxon>Lacticaseibacillus</taxon>
    </lineage>
</organism>
<name>A0A6N2XYS5_LACRH</name>
<evidence type="ECO:0000313" key="1">
    <source>
        <dbReference type="EMBL" id="VYT59631.1"/>
    </source>
</evidence>
<gene>
    <name evidence="1" type="ORF">LRLFYP97_00913</name>
</gene>
<dbReference type="AlphaFoldDB" id="A0A6N2XYS5"/>
<dbReference type="EMBL" id="CACRTK010000019">
    <property type="protein sequence ID" value="VYT59631.1"/>
    <property type="molecule type" value="Genomic_DNA"/>
</dbReference>
<sequence>MTIKIGLTENANCLCQADFYFAYELSCTRSLMLPAVASHATSLVRLCLLQCFRLLFNFGAFG</sequence>
<protein>
    <submittedName>
        <fullName evidence="1">Uncharacterized protein</fullName>
    </submittedName>
</protein>